<dbReference type="RefSeq" id="WP_224140707.1">
    <property type="nucleotide sequence ID" value="NZ_JAIQUM010000050.1"/>
</dbReference>
<name>A0ABS7UWC9_9BACI</name>
<gene>
    <name evidence="2" type="ORF">K9V48_18805</name>
</gene>
<comment type="caution">
    <text evidence="2">The sequence shown here is derived from an EMBL/GenBank/DDBJ whole genome shotgun (WGS) entry which is preliminary data.</text>
</comment>
<reference evidence="2" key="1">
    <citation type="submission" date="2024-05" db="EMBL/GenBank/DDBJ databases">
        <title>Metabacillus sp. nov., isolated from the rhizosphere soil of tomato plants.</title>
        <authorList>
            <person name="Ma R."/>
        </authorList>
    </citation>
    <scope>NUCLEOTIDE SEQUENCE</scope>
    <source>
        <strain evidence="2">DBTR6</strain>
    </source>
</reference>
<organism evidence="2 3">
    <name type="scientific">Metabacillus rhizolycopersici</name>
    <dbReference type="NCBI Taxonomy" id="2875709"/>
    <lineage>
        <taxon>Bacteria</taxon>
        <taxon>Bacillati</taxon>
        <taxon>Bacillota</taxon>
        <taxon>Bacilli</taxon>
        <taxon>Bacillales</taxon>
        <taxon>Bacillaceae</taxon>
        <taxon>Metabacillus</taxon>
    </lineage>
</organism>
<dbReference type="InterPro" id="IPR002539">
    <property type="entry name" value="MaoC-like_dom"/>
</dbReference>
<dbReference type="Pfam" id="PF01575">
    <property type="entry name" value="MaoC_dehydratas"/>
    <property type="match status" value="1"/>
</dbReference>
<dbReference type="InterPro" id="IPR003965">
    <property type="entry name" value="Fatty_acid_synthase"/>
</dbReference>
<dbReference type="SUPFAM" id="SSF54637">
    <property type="entry name" value="Thioesterase/thiol ester dehydrase-isomerase"/>
    <property type="match status" value="1"/>
</dbReference>
<dbReference type="PANTHER" id="PTHR43841">
    <property type="entry name" value="3-HYDROXYACYL-THIOESTER DEHYDRATASE HTDX-RELATED"/>
    <property type="match status" value="1"/>
</dbReference>
<dbReference type="EMBL" id="JAIQUM010000050">
    <property type="protein sequence ID" value="MBZ5752245.1"/>
    <property type="molecule type" value="Genomic_DNA"/>
</dbReference>
<sequence length="119" mass="13409">MKTISFQVTERDIVEYANVSGDFNPIHLDEKHAQQQGFESKIAHGMLTMAKVWSILSNELLSPEILPLKYDLSFLNPVYVGDHVTLQITKRENKIQLEGKSANKTIIKGAIVLQNAMID</sequence>
<protein>
    <submittedName>
        <fullName evidence="2">MaoC family dehydratase N-terminal domain-containing protein</fullName>
    </submittedName>
</protein>
<evidence type="ECO:0000313" key="3">
    <source>
        <dbReference type="Proteomes" id="UP001165287"/>
    </source>
</evidence>
<feature type="domain" description="MaoC-like" evidence="1">
    <location>
        <begin position="5"/>
        <end position="99"/>
    </location>
</feature>
<evidence type="ECO:0000259" key="1">
    <source>
        <dbReference type="Pfam" id="PF01575"/>
    </source>
</evidence>
<keyword evidence="3" id="KW-1185">Reference proteome</keyword>
<evidence type="ECO:0000313" key="2">
    <source>
        <dbReference type="EMBL" id="MBZ5752245.1"/>
    </source>
</evidence>
<accession>A0ABS7UWC9</accession>
<dbReference type="Gene3D" id="3.10.129.10">
    <property type="entry name" value="Hotdog Thioesterase"/>
    <property type="match status" value="1"/>
</dbReference>
<dbReference type="InterPro" id="IPR029069">
    <property type="entry name" value="HotDog_dom_sf"/>
</dbReference>
<proteinExistence type="predicted"/>
<dbReference type="Proteomes" id="UP001165287">
    <property type="component" value="Unassembled WGS sequence"/>
</dbReference>
<dbReference type="PANTHER" id="PTHR43841:SF3">
    <property type="entry name" value="(3R)-HYDROXYACYL-ACP DEHYDRATASE SUBUNIT HADB"/>
    <property type="match status" value="1"/>
</dbReference>
<dbReference type="PRINTS" id="PR01483">
    <property type="entry name" value="FASYNTHASE"/>
</dbReference>